<protein>
    <submittedName>
        <fullName evidence="2">Uncharacterized protein</fullName>
    </submittedName>
</protein>
<organism evidence="2 3">
    <name type="scientific">candidate division MSBL1 archaeon SCGC-AAA385D11</name>
    <dbReference type="NCBI Taxonomy" id="1698286"/>
    <lineage>
        <taxon>Archaea</taxon>
        <taxon>Methanobacteriati</taxon>
        <taxon>Methanobacteriota</taxon>
        <taxon>candidate division MSBL1</taxon>
    </lineage>
</organism>
<dbReference type="EMBL" id="LHYK01000018">
    <property type="protein sequence ID" value="KXB07988.1"/>
    <property type="molecule type" value="Genomic_DNA"/>
</dbReference>
<name>A0A133VNG2_9EURY</name>
<sequence length="138" mass="15235">MTPLAQKVGNHQVEGTQRDVSGRTDGQATDDEETGHSSTQIESEVQQLPVHFSGESGPMQKLFVLPLNPLGFQPQFLSRTFRGTGVGVFVASPRLGEADENSGPFPALFAYLRYLEISAFKYVSSDHELFAPMKITWF</sequence>
<reference evidence="2 3" key="1">
    <citation type="journal article" date="2016" name="Sci. Rep.">
        <title>Metabolic traits of an uncultured archaeal lineage -MSBL1- from brine pools of the Red Sea.</title>
        <authorList>
            <person name="Mwirichia R."/>
            <person name="Alam I."/>
            <person name="Rashid M."/>
            <person name="Vinu M."/>
            <person name="Ba-Alawi W."/>
            <person name="Anthony Kamau A."/>
            <person name="Kamanda Ngugi D."/>
            <person name="Goker M."/>
            <person name="Klenk H.P."/>
            <person name="Bajic V."/>
            <person name="Stingl U."/>
        </authorList>
    </citation>
    <scope>NUCLEOTIDE SEQUENCE [LARGE SCALE GENOMIC DNA]</scope>
    <source>
        <strain evidence="2">SCGC-AAA385D11</strain>
    </source>
</reference>
<keyword evidence="3" id="KW-1185">Reference proteome</keyword>
<gene>
    <name evidence="2" type="ORF">AKJ58_01235</name>
</gene>
<evidence type="ECO:0000313" key="2">
    <source>
        <dbReference type="EMBL" id="KXB07988.1"/>
    </source>
</evidence>
<accession>A0A133VNG2</accession>
<evidence type="ECO:0000313" key="3">
    <source>
        <dbReference type="Proteomes" id="UP000070256"/>
    </source>
</evidence>
<dbReference type="AlphaFoldDB" id="A0A133VNG2"/>
<feature type="region of interest" description="Disordered" evidence="1">
    <location>
        <begin position="1"/>
        <end position="44"/>
    </location>
</feature>
<dbReference type="Proteomes" id="UP000070256">
    <property type="component" value="Unassembled WGS sequence"/>
</dbReference>
<evidence type="ECO:0000256" key="1">
    <source>
        <dbReference type="SAM" id="MobiDB-lite"/>
    </source>
</evidence>
<proteinExistence type="predicted"/>
<comment type="caution">
    <text evidence="2">The sequence shown here is derived from an EMBL/GenBank/DDBJ whole genome shotgun (WGS) entry which is preliminary data.</text>
</comment>